<dbReference type="EMBL" id="DTEI01000094">
    <property type="protein sequence ID" value="HGU16056.1"/>
    <property type="molecule type" value="Genomic_DNA"/>
</dbReference>
<organism evidence="1">
    <name type="scientific">Thermodesulfobacterium geofontis</name>
    <dbReference type="NCBI Taxonomy" id="1295609"/>
    <lineage>
        <taxon>Bacteria</taxon>
        <taxon>Pseudomonadati</taxon>
        <taxon>Thermodesulfobacteriota</taxon>
        <taxon>Thermodesulfobacteria</taxon>
        <taxon>Thermodesulfobacteriales</taxon>
        <taxon>Thermodesulfobacteriaceae</taxon>
        <taxon>Thermodesulfobacterium</taxon>
    </lineage>
</organism>
<gene>
    <name evidence="1" type="ORF">ENU91_05340</name>
</gene>
<accession>A0A7V4JQU1</accession>
<dbReference type="AlphaFoldDB" id="A0A7V4JQU1"/>
<name>A0A7V4JQU1_9BACT</name>
<protein>
    <submittedName>
        <fullName evidence="1">Uncharacterized protein</fullName>
    </submittedName>
</protein>
<proteinExistence type="predicted"/>
<evidence type="ECO:0000313" key="1">
    <source>
        <dbReference type="EMBL" id="HGU16056.1"/>
    </source>
</evidence>
<comment type="caution">
    <text evidence="1">The sequence shown here is derived from an EMBL/GenBank/DDBJ whole genome shotgun (WGS) entry which is preliminary data.</text>
</comment>
<sequence>MLKKDLIKEEFLSYKKCLKKEEKILMVEKPKPPKTKDLRELQLFPPLYVVLVDKFSYYNEFLYKAAILTEEIELGWLTPDAPILKLDFTKTVLVGLPFWVYLEENFLYKYSRRLGSLKENELFKLVEYVEKTKIPETLQGEYIRLVMKRLASYNTASLLEYLEKFETMESFPEIIQLPLLISESLEEYKIQKAASSKNVFKGKNFLAIIEMLPEYARLIVYLPQEYIGKTISVWIKRQKVFEGELRQDKLIFEPLPKLLDYSFLEEELNVQV</sequence>
<reference evidence="1" key="1">
    <citation type="journal article" date="2020" name="mSystems">
        <title>Genome- and Community-Level Interaction Insights into Carbon Utilization and Element Cycling Functions of Hydrothermarchaeota in Hydrothermal Sediment.</title>
        <authorList>
            <person name="Zhou Z."/>
            <person name="Liu Y."/>
            <person name="Xu W."/>
            <person name="Pan J."/>
            <person name="Luo Z.H."/>
            <person name="Li M."/>
        </authorList>
    </citation>
    <scope>NUCLEOTIDE SEQUENCE [LARGE SCALE GENOMIC DNA]</scope>
    <source>
        <strain evidence="1">SpSt-711</strain>
    </source>
</reference>